<comment type="caution">
    <text evidence="5">The sequence shown here is derived from an EMBL/GenBank/DDBJ whole genome shotgun (WGS) entry which is preliminary data.</text>
</comment>
<name>A0A444ZAC6_ARAHY</name>
<dbReference type="AlphaFoldDB" id="A0A444ZAC6"/>
<proteinExistence type="inferred from homology"/>
<evidence type="ECO:0000256" key="2">
    <source>
        <dbReference type="ARBA" id="ARBA00022676"/>
    </source>
</evidence>
<dbReference type="PANTHER" id="PTHR48047:SF182">
    <property type="entry name" value="GLYCOSYLTRANSFERASE"/>
    <property type="match status" value="1"/>
</dbReference>
<keyword evidence="2" id="KW-0328">Glycosyltransferase</keyword>
<dbReference type="EMBL" id="SDMP01000015">
    <property type="protein sequence ID" value="RYR11129.1"/>
    <property type="molecule type" value="Genomic_DNA"/>
</dbReference>
<protein>
    <recommendedName>
        <fullName evidence="7">Glycosyltransferase</fullName>
    </recommendedName>
</protein>
<comment type="similarity">
    <text evidence="1">Belongs to the UDP-glycosyltransferase family.</text>
</comment>
<reference evidence="5 6" key="1">
    <citation type="submission" date="2019-01" db="EMBL/GenBank/DDBJ databases">
        <title>Sequencing of cultivated peanut Arachis hypogaea provides insights into genome evolution and oil improvement.</title>
        <authorList>
            <person name="Chen X."/>
        </authorList>
    </citation>
    <scope>NUCLEOTIDE SEQUENCE [LARGE SCALE GENOMIC DNA]</scope>
    <source>
        <strain evidence="6">cv. Fuhuasheng</strain>
        <tissue evidence="5">Leaves</tissue>
    </source>
</reference>
<dbReference type="GO" id="GO:0035251">
    <property type="term" value="F:UDP-glucosyltransferase activity"/>
    <property type="evidence" value="ECO:0007669"/>
    <property type="project" value="TreeGrafter"/>
</dbReference>
<evidence type="ECO:0008006" key="7">
    <source>
        <dbReference type="Google" id="ProtNLM"/>
    </source>
</evidence>
<evidence type="ECO:0000256" key="1">
    <source>
        <dbReference type="ARBA" id="ARBA00009995"/>
    </source>
</evidence>
<keyword evidence="6" id="KW-1185">Reference proteome</keyword>
<dbReference type="FunFam" id="3.40.50.2000:FF:000202">
    <property type="entry name" value="Glycosyltransferase"/>
    <property type="match status" value="1"/>
</dbReference>
<dbReference type="Pfam" id="PF00201">
    <property type="entry name" value="UDPGT"/>
    <property type="match status" value="1"/>
</dbReference>
<dbReference type="CDD" id="cd03784">
    <property type="entry name" value="GT1_Gtf-like"/>
    <property type="match status" value="1"/>
</dbReference>
<dbReference type="Proteomes" id="UP000289738">
    <property type="component" value="Chromosome B05"/>
</dbReference>
<feature type="compositionally biased region" description="Basic and acidic residues" evidence="4">
    <location>
        <begin position="260"/>
        <end position="277"/>
    </location>
</feature>
<evidence type="ECO:0000256" key="3">
    <source>
        <dbReference type="ARBA" id="ARBA00022679"/>
    </source>
</evidence>
<organism evidence="5 6">
    <name type="scientific">Arachis hypogaea</name>
    <name type="common">Peanut</name>
    <dbReference type="NCBI Taxonomy" id="3818"/>
    <lineage>
        <taxon>Eukaryota</taxon>
        <taxon>Viridiplantae</taxon>
        <taxon>Streptophyta</taxon>
        <taxon>Embryophyta</taxon>
        <taxon>Tracheophyta</taxon>
        <taxon>Spermatophyta</taxon>
        <taxon>Magnoliopsida</taxon>
        <taxon>eudicotyledons</taxon>
        <taxon>Gunneridae</taxon>
        <taxon>Pentapetalae</taxon>
        <taxon>rosids</taxon>
        <taxon>fabids</taxon>
        <taxon>Fabales</taxon>
        <taxon>Fabaceae</taxon>
        <taxon>Papilionoideae</taxon>
        <taxon>50 kb inversion clade</taxon>
        <taxon>dalbergioids sensu lato</taxon>
        <taxon>Dalbergieae</taxon>
        <taxon>Pterocarpus clade</taxon>
        <taxon>Arachis</taxon>
    </lineage>
</organism>
<gene>
    <name evidence="5" type="ORF">Ahy_B05g079614</name>
</gene>
<dbReference type="Gene3D" id="3.40.50.2000">
    <property type="entry name" value="Glycogen Phosphorylase B"/>
    <property type="match status" value="2"/>
</dbReference>
<dbReference type="FunFam" id="3.40.50.2000:FF:000071">
    <property type="entry name" value="Glycosyltransferase"/>
    <property type="match status" value="1"/>
</dbReference>
<sequence length="502" mass="55979">MESAKEEVDTKIKVMFLPFASTSHIIPMVDIARLFAMHGVHVTIIATPVAASLFQSSVGRDSSLGRSIRTHVVKFPAAEVGLPVGVETFNADTAPDMLPKIAKGLNLLEKEIEKLFEELEADCIVTDMFYPWTVDAAARLGIPRLIFLAGSCFAHSAQHSVKTYAPHKDIKSDSTDDKFSLPGLPHRLEMTPLQLPDWLREPNGYTHLMEMIRDSERRSLGSVFDSFYELEGEYLDHYKKAMGTKSWSLGPVSMWANQDAADKAGRGQAKLEQKGKEEEEEDSGCLKWLHSKPENSVLYVSFGSMSKFPSSQLVEIAQALEDSGHDFMWVVKKKDGEDGSFLEEFEKRVKASNKGYLIWGWAPQLLILENAAIGGIVTHCGWNTVMESVNAGLAMATWPMFAEQFFNEKLLVDVLKIGVAVGVKEWRKWQEFGEEVVKKGKIAKAIALLMGNGEESVEMRRRARELSDAAKRAIKFGGSSHTNLLQLIQELKSLKLDRINGK</sequence>
<evidence type="ECO:0000313" key="6">
    <source>
        <dbReference type="Proteomes" id="UP000289738"/>
    </source>
</evidence>
<dbReference type="InterPro" id="IPR002213">
    <property type="entry name" value="UDP_glucos_trans"/>
</dbReference>
<evidence type="ECO:0000256" key="4">
    <source>
        <dbReference type="SAM" id="MobiDB-lite"/>
    </source>
</evidence>
<evidence type="ECO:0000313" key="5">
    <source>
        <dbReference type="EMBL" id="RYR11129.1"/>
    </source>
</evidence>
<dbReference type="SUPFAM" id="SSF53756">
    <property type="entry name" value="UDP-Glycosyltransferase/glycogen phosphorylase"/>
    <property type="match status" value="1"/>
</dbReference>
<feature type="region of interest" description="Disordered" evidence="4">
    <location>
        <begin position="260"/>
        <end position="279"/>
    </location>
</feature>
<dbReference type="PANTHER" id="PTHR48047">
    <property type="entry name" value="GLYCOSYLTRANSFERASE"/>
    <property type="match status" value="1"/>
</dbReference>
<dbReference type="STRING" id="3818.A0A444ZAC6"/>
<keyword evidence="3" id="KW-0808">Transferase</keyword>
<accession>A0A444ZAC6</accession>